<evidence type="ECO:0000256" key="1">
    <source>
        <dbReference type="ARBA" id="ARBA00004651"/>
    </source>
</evidence>
<comment type="caution">
    <text evidence="14">The sequence shown here is derived from an EMBL/GenBank/DDBJ whole genome shotgun (WGS) entry which is preliminary data.</text>
</comment>
<dbReference type="EC" id="2.7.7.41" evidence="14"/>
<keyword evidence="3" id="KW-1003">Cell membrane</keyword>
<feature type="transmembrane region" description="Helical" evidence="13">
    <location>
        <begin position="51"/>
        <end position="70"/>
    </location>
</feature>
<keyword evidence="5 14" id="KW-0808">Transferase</keyword>
<feature type="transmembrane region" description="Helical" evidence="13">
    <location>
        <begin position="169"/>
        <end position="189"/>
    </location>
</feature>
<feature type="transmembrane region" description="Helical" evidence="13">
    <location>
        <begin position="127"/>
        <end position="148"/>
    </location>
</feature>
<dbReference type="GO" id="GO:0016024">
    <property type="term" value="P:CDP-diacylglycerol biosynthetic process"/>
    <property type="evidence" value="ECO:0007669"/>
    <property type="project" value="TreeGrafter"/>
</dbReference>
<feature type="transmembrane region" description="Helical" evidence="13">
    <location>
        <begin position="76"/>
        <end position="95"/>
    </location>
</feature>
<dbReference type="PANTHER" id="PTHR46382">
    <property type="entry name" value="PHOSPHATIDATE CYTIDYLYLTRANSFERASE"/>
    <property type="match status" value="1"/>
</dbReference>
<accession>E6QQK0</accession>
<dbReference type="EMBL" id="CABR01000035">
    <property type="protein sequence ID" value="CBI09521.1"/>
    <property type="molecule type" value="Genomic_DNA"/>
</dbReference>
<keyword evidence="4" id="KW-0444">Lipid biosynthesis</keyword>
<dbReference type="GO" id="GO:0004605">
    <property type="term" value="F:phosphatidate cytidylyltransferase activity"/>
    <property type="evidence" value="ECO:0007669"/>
    <property type="project" value="UniProtKB-EC"/>
</dbReference>
<reference evidence="14" key="1">
    <citation type="submission" date="2009-10" db="EMBL/GenBank/DDBJ databases">
        <title>Diversity of trophic interactions inside an arsenic-rich microbial ecosystem.</title>
        <authorList>
            <person name="Bertin P.N."/>
            <person name="Heinrich-Salmeron A."/>
            <person name="Pelletier E."/>
            <person name="Goulhen-Chollet F."/>
            <person name="Arsene-Ploetze F."/>
            <person name="Gallien S."/>
            <person name="Calteau A."/>
            <person name="Vallenet D."/>
            <person name="Casiot C."/>
            <person name="Chane-Woon-Ming B."/>
            <person name="Giloteaux L."/>
            <person name="Barakat M."/>
            <person name="Bonnefoy V."/>
            <person name="Bruneel O."/>
            <person name="Chandler M."/>
            <person name="Cleiss J."/>
            <person name="Duran R."/>
            <person name="Elbaz-Poulichet F."/>
            <person name="Fonknechten N."/>
            <person name="Lauga B."/>
            <person name="Mornico D."/>
            <person name="Ortet P."/>
            <person name="Schaeffer C."/>
            <person name="Siguier P."/>
            <person name="Alexander Thil Smith A."/>
            <person name="Van Dorsselaer A."/>
            <person name="Weissenbach J."/>
            <person name="Medigue C."/>
            <person name="Le Paslier D."/>
        </authorList>
    </citation>
    <scope>NUCLEOTIDE SEQUENCE</scope>
</reference>
<feature type="transmembrane region" description="Helical" evidence="13">
    <location>
        <begin position="27"/>
        <end position="44"/>
    </location>
</feature>
<comment type="subcellular location">
    <subcellularLocation>
        <location evidence="1">Cell membrane</location>
        <topology evidence="1">Multi-pass membrane protein</topology>
    </subcellularLocation>
</comment>
<evidence type="ECO:0000256" key="8">
    <source>
        <dbReference type="ARBA" id="ARBA00022989"/>
    </source>
</evidence>
<gene>
    <name evidence="14" type="ORF">CARN7_0252</name>
</gene>
<keyword evidence="12" id="KW-1208">Phospholipid metabolism</keyword>
<evidence type="ECO:0000256" key="4">
    <source>
        <dbReference type="ARBA" id="ARBA00022516"/>
    </source>
</evidence>
<evidence type="ECO:0000256" key="6">
    <source>
        <dbReference type="ARBA" id="ARBA00022692"/>
    </source>
</evidence>
<dbReference type="Pfam" id="PF01148">
    <property type="entry name" value="CTP_transf_1"/>
    <property type="match status" value="1"/>
</dbReference>
<dbReference type="PROSITE" id="PS01315">
    <property type="entry name" value="CDS"/>
    <property type="match status" value="1"/>
</dbReference>
<evidence type="ECO:0000256" key="3">
    <source>
        <dbReference type="ARBA" id="ARBA00022475"/>
    </source>
</evidence>
<dbReference type="AlphaFoldDB" id="E6QQK0"/>
<dbReference type="PANTHER" id="PTHR46382:SF1">
    <property type="entry name" value="PHOSPHATIDATE CYTIDYLYLTRANSFERASE"/>
    <property type="match status" value="1"/>
</dbReference>
<feature type="transmembrane region" description="Helical" evidence="13">
    <location>
        <begin position="5"/>
        <end position="21"/>
    </location>
</feature>
<name>E6QQK0_9ZZZZ</name>
<evidence type="ECO:0000256" key="13">
    <source>
        <dbReference type="SAM" id="Phobius"/>
    </source>
</evidence>
<dbReference type="InterPro" id="IPR000374">
    <property type="entry name" value="PC_trans"/>
</dbReference>
<keyword evidence="10 13" id="KW-0472">Membrane</keyword>
<evidence type="ECO:0000256" key="11">
    <source>
        <dbReference type="ARBA" id="ARBA00023209"/>
    </source>
</evidence>
<feature type="transmembrane region" description="Helical" evidence="13">
    <location>
        <begin position="102"/>
        <end position="121"/>
    </location>
</feature>
<evidence type="ECO:0000256" key="12">
    <source>
        <dbReference type="ARBA" id="ARBA00023264"/>
    </source>
</evidence>
<keyword evidence="11" id="KW-0594">Phospholipid biosynthesis</keyword>
<feature type="transmembrane region" description="Helical" evidence="13">
    <location>
        <begin position="195"/>
        <end position="215"/>
    </location>
</feature>
<sequence>MLAQRILTAIILLGGLLLGLFRLNETGWAILMLLPFGGGLLEWGKLSGLSVRMSMVYTVLAIALSGLFYYSHEFVWLYVCAALLWLLIVPVWLVAAWRSKSVWLNVSLGYFVLAPMWLALVELRAHGPWWVLLMMGVVWVADSAAYFSGRLFGRHKLAPDISPGKSWEGVLGALFAVMAYGGLVLYVLSGPAFNPVAWGLPVMLLMGLMLYLSVLGDLFESWMKRLAQVKDSGNLLPGHGGMLDRVDALTSSLPVGTLILLHPDVLRHIF</sequence>
<keyword evidence="9" id="KW-0443">Lipid metabolism</keyword>
<evidence type="ECO:0000256" key="9">
    <source>
        <dbReference type="ARBA" id="ARBA00023098"/>
    </source>
</evidence>
<evidence type="ECO:0000256" key="2">
    <source>
        <dbReference type="ARBA" id="ARBA00010185"/>
    </source>
</evidence>
<dbReference type="GO" id="GO:0005886">
    <property type="term" value="C:plasma membrane"/>
    <property type="evidence" value="ECO:0007669"/>
    <property type="project" value="UniProtKB-SubCell"/>
</dbReference>
<evidence type="ECO:0000256" key="10">
    <source>
        <dbReference type="ARBA" id="ARBA00023136"/>
    </source>
</evidence>
<evidence type="ECO:0000256" key="7">
    <source>
        <dbReference type="ARBA" id="ARBA00022695"/>
    </source>
</evidence>
<keyword evidence="8 13" id="KW-1133">Transmembrane helix</keyword>
<keyword evidence="6 13" id="KW-0812">Transmembrane</keyword>
<protein>
    <submittedName>
        <fullName evidence="14">Uncharacterized protein</fullName>
        <ecNumber evidence="14">2.7.7.41</ecNumber>
    </submittedName>
</protein>
<comment type="similarity">
    <text evidence="2">Belongs to the CDS family.</text>
</comment>
<evidence type="ECO:0000313" key="14">
    <source>
        <dbReference type="EMBL" id="CBI09521.1"/>
    </source>
</evidence>
<evidence type="ECO:0000256" key="5">
    <source>
        <dbReference type="ARBA" id="ARBA00022679"/>
    </source>
</evidence>
<keyword evidence="7 14" id="KW-0548">Nucleotidyltransferase</keyword>
<organism evidence="14">
    <name type="scientific">mine drainage metagenome</name>
    <dbReference type="NCBI Taxonomy" id="410659"/>
    <lineage>
        <taxon>unclassified sequences</taxon>
        <taxon>metagenomes</taxon>
        <taxon>ecological metagenomes</taxon>
    </lineage>
</organism>
<proteinExistence type="inferred from homology"/>